<reference evidence="1 2" key="1">
    <citation type="submission" date="2020-07" db="EMBL/GenBank/DDBJ databases">
        <title>Genomic Encyclopedia of Type Strains, Phase IV (KMG-IV): sequencing the most valuable type-strain genomes for metagenomic binning, comparative biology and taxonomic classification.</title>
        <authorList>
            <person name="Goeker M."/>
        </authorList>
    </citation>
    <scope>NUCLEOTIDE SEQUENCE [LARGE SCALE GENOMIC DNA]</scope>
    <source>
        <strain evidence="1 2">DSM 45533</strain>
    </source>
</reference>
<dbReference type="RefSeq" id="WP_181614060.1">
    <property type="nucleotide sequence ID" value="NZ_BAABAM010000009.1"/>
</dbReference>
<protein>
    <recommendedName>
        <fullName evidence="3">Secreted protein</fullName>
    </recommendedName>
</protein>
<name>A0A7W0CQ60_9ACTN</name>
<proteinExistence type="predicted"/>
<evidence type="ECO:0000313" key="1">
    <source>
        <dbReference type="EMBL" id="MBA2895291.1"/>
    </source>
</evidence>
<evidence type="ECO:0008006" key="3">
    <source>
        <dbReference type="Google" id="ProtNLM"/>
    </source>
</evidence>
<comment type="caution">
    <text evidence="1">The sequence shown here is derived from an EMBL/GenBank/DDBJ whole genome shotgun (WGS) entry which is preliminary data.</text>
</comment>
<gene>
    <name evidence="1" type="ORF">HNR30_006677</name>
</gene>
<keyword evidence="2" id="KW-1185">Reference proteome</keyword>
<organism evidence="1 2">
    <name type="scientific">Nonomuraea soli</name>
    <dbReference type="NCBI Taxonomy" id="1032476"/>
    <lineage>
        <taxon>Bacteria</taxon>
        <taxon>Bacillati</taxon>
        <taxon>Actinomycetota</taxon>
        <taxon>Actinomycetes</taxon>
        <taxon>Streptosporangiales</taxon>
        <taxon>Streptosporangiaceae</taxon>
        <taxon>Nonomuraea</taxon>
    </lineage>
</organism>
<sequence length="842" mass="92437">MTDAWAVVRAAIDSDDAEAIAGLTLDDGQRREIARELPRYLTTGRELGRHRWWEQQNALQLLRAKRNDWWAVPDPATHSWAEAMRVAGAAALPTAASIVTWLGRRDWWSSVWGPADDVALLLHVLADRPAALREELAVRLSLRLRGARPDPDDRMTRLALALLGQTGVTPPAHEPLTLAWVASNDASDLYDDPLLNVMVPRLFTDQGVGRLLREGDRWPGVLKELADQGRLDRAQLLAGCRSRFLYGGDAGGQRFFVLLHQYLAPSDEEVAPHLRDYLVLLPGAPSNVADLAVTLIRRSGQSPPSDSVEALLYRTEGKLVMAGLTWLRDLIAADPDTYAPALAAALTCRSGQARERAVKLALKHADRFGPDAALTIAECVALLPADQGARLAACFGGEVAEAAPGPETTPFVPVPLPRAEEPPPMWGLARAPEDLLRIEPSEFDWLNTERWLDGFVKLVATDRGEVARVLAPRTLTDDRYPWRPWWHPTEWAAAMARELADPGAELRVLGGVWVGERLPEMTHGPLNRLMPLMRYAEVYRALVEDRLPPYLLATPTRGNGLIDTEVLVSRLEDYRRRGISPLPLDLRQALLRVRRAKVGTALTGEVARWLTDRPADPRVTLTWSEHQGDTRIWSEFDLGPEYGDLLGDLLVHRLHDESCARLTAVLAGHRDLAAARAATTLYSSWPLNKPSIDDLELLVSAEGPVGPGLSVILARFLLVGEGVPSLLQLAAQGELNAPELGRQLARRLDPRSMGALITALRSAAEQGAHNEVWQVMTGLLPAYLPGRASVAITRLVTFAADVAGWAGARGELSVISDLAARTRESELVRQARRLHSRLSSAA</sequence>
<accession>A0A7W0CQ60</accession>
<evidence type="ECO:0000313" key="2">
    <source>
        <dbReference type="Proteomes" id="UP000530928"/>
    </source>
</evidence>
<dbReference type="AlphaFoldDB" id="A0A7W0CQ60"/>
<dbReference type="EMBL" id="JACDUR010000007">
    <property type="protein sequence ID" value="MBA2895291.1"/>
    <property type="molecule type" value="Genomic_DNA"/>
</dbReference>
<dbReference type="Proteomes" id="UP000530928">
    <property type="component" value="Unassembled WGS sequence"/>
</dbReference>